<evidence type="ECO:0000313" key="4">
    <source>
        <dbReference type="Proteomes" id="UP000038010"/>
    </source>
</evidence>
<evidence type="ECO:0000256" key="1">
    <source>
        <dbReference type="ARBA" id="ARBA00022801"/>
    </source>
</evidence>
<reference evidence="3 4" key="1">
    <citation type="submission" date="2015-06" db="EMBL/GenBank/DDBJ databases">
        <title>Draft genome of the ant-associated black yeast Phialophora attae CBS 131958.</title>
        <authorList>
            <person name="Moreno L.F."/>
            <person name="Stielow B.J."/>
            <person name="de Hoog S."/>
            <person name="Vicente V.A."/>
            <person name="Weiss V.A."/>
            <person name="de Vries M."/>
            <person name="Cruz L.M."/>
            <person name="Souza E.M."/>
        </authorList>
    </citation>
    <scope>NUCLEOTIDE SEQUENCE [LARGE SCALE GENOMIC DNA]</scope>
    <source>
        <strain evidence="3 4">CBS 131958</strain>
    </source>
</reference>
<dbReference type="GeneID" id="28735084"/>
<dbReference type="SUPFAM" id="SSF53474">
    <property type="entry name" value="alpha/beta-Hydrolases"/>
    <property type="match status" value="1"/>
</dbReference>
<dbReference type="Proteomes" id="UP000038010">
    <property type="component" value="Unassembled WGS sequence"/>
</dbReference>
<dbReference type="InterPro" id="IPR000073">
    <property type="entry name" value="AB_hydrolase_1"/>
</dbReference>
<dbReference type="VEuPathDB" id="FungiDB:AB675_3176"/>
<dbReference type="GO" id="GO:0016020">
    <property type="term" value="C:membrane"/>
    <property type="evidence" value="ECO:0007669"/>
    <property type="project" value="TreeGrafter"/>
</dbReference>
<sequence>MPFLQHGPVNLYYEIHGSNTTNPPVILSHGFSSTSAMWQPQISTLSAHNRLMIWDMRGHGRTTCPLDQSLYNEAYTISDMHLLLTTLFPSDSKFIVGGLSLGGYMSLAFYNAYPDLVRALLIISTGPGFKSPKAREQWNQTAYAQADRFEKEGLKSLQNLSPERSSVTHEDTSGKSLALAARGMLSQHTPGVIEGLCGIKVPSLIVLGSEDKPFIGAGAYMEKKIRGTRKVVLKGAGHASNIDDVEGFNRAVVGFLQEQGLSGSGGGRPKL</sequence>
<dbReference type="OrthoDB" id="408373at2759"/>
<dbReference type="EMBL" id="LFJN01000021">
    <property type="protein sequence ID" value="KPI37970.1"/>
    <property type="molecule type" value="Genomic_DNA"/>
</dbReference>
<keyword evidence="4" id="KW-1185">Reference proteome</keyword>
<dbReference type="PANTHER" id="PTHR43798">
    <property type="entry name" value="MONOACYLGLYCEROL LIPASE"/>
    <property type="match status" value="1"/>
</dbReference>
<protein>
    <submittedName>
        <fullName evidence="3">Putative 2-succinyl-6-hydroxy-2,4-cyclohexadiene-1-carboxylate synthase</fullName>
    </submittedName>
</protein>
<dbReference type="STRING" id="1664694.A0A0N1H1H8"/>
<feature type="domain" description="AB hydrolase-1" evidence="2">
    <location>
        <begin position="23"/>
        <end position="173"/>
    </location>
</feature>
<evidence type="ECO:0000259" key="2">
    <source>
        <dbReference type="Pfam" id="PF00561"/>
    </source>
</evidence>
<proteinExistence type="predicted"/>
<comment type="caution">
    <text evidence="3">The sequence shown here is derived from an EMBL/GenBank/DDBJ whole genome shotgun (WGS) entry which is preliminary data.</text>
</comment>
<dbReference type="AlphaFoldDB" id="A0A0N1H1H8"/>
<dbReference type="RefSeq" id="XP_017997933.1">
    <property type="nucleotide sequence ID" value="XM_018143204.1"/>
</dbReference>
<dbReference type="Pfam" id="PF00561">
    <property type="entry name" value="Abhydrolase_1"/>
    <property type="match status" value="1"/>
</dbReference>
<dbReference type="InterPro" id="IPR050266">
    <property type="entry name" value="AB_hydrolase_sf"/>
</dbReference>
<evidence type="ECO:0000313" key="3">
    <source>
        <dbReference type="EMBL" id="KPI37970.1"/>
    </source>
</evidence>
<accession>A0A0N1H1H8</accession>
<dbReference type="Gene3D" id="3.40.50.1820">
    <property type="entry name" value="alpha/beta hydrolase"/>
    <property type="match status" value="1"/>
</dbReference>
<organism evidence="3 4">
    <name type="scientific">Cyphellophora attinorum</name>
    <dbReference type="NCBI Taxonomy" id="1664694"/>
    <lineage>
        <taxon>Eukaryota</taxon>
        <taxon>Fungi</taxon>
        <taxon>Dikarya</taxon>
        <taxon>Ascomycota</taxon>
        <taxon>Pezizomycotina</taxon>
        <taxon>Eurotiomycetes</taxon>
        <taxon>Chaetothyriomycetidae</taxon>
        <taxon>Chaetothyriales</taxon>
        <taxon>Cyphellophoraceae</taxon>
        <taxon>Cyphellophora</taxon>
    </lineage>
</organism>
<dbReference type="PANTHER" id="PTHR43798:SF31">
    <property type="entry name" value="AB HYDROLASE SUPERFAMILY PROTEIN YCLE"/>
    <property type="match status" value="1"/>
</dbReference>
<dbReference type="GO" id="GO:0016787">
    <property type="term" value="F:hydrolase activity"/>
    <property type="evidence" value="ECO:0007669"/>
    <property type="project" value="UniProtKB-KW"/>
</dbReference>
<dbReference type="InterPro" id="IPR029058">
    <property type="entry name" value="AB_hydrolase_fold"/>
</dbReference>
<keyword evidence="1" id="KW-0378">Hydrolase</keyword>
<gene>
    <name evidence="3" type="ORF">AB675_3176</name>
</gene>
<name>A0A0N1H1H8_9EURO</name>